<evidence type="ECO:0000256" key="2">
    <source>
        <dbReference type="ARBA" id="ARBA00006939"/>
    </source>
</evidence>
<dbReference type="InterPro" id="IPR004698">
    <property type="entry name" value="Zn/Fe_permease_fun/pln"/>
</dbReference>
<dbReference type="EMBL" id="JADGJD010000902">
    <property type="protein sequence ID" value="KAJ3047773.1"/>
    <property type="molecule type" value="Genomic_DNA"/>
</dbReference>
<evidence type="ECO:0000256" key="4">
    <source>
        <dbReference type="ARBA" id="ARBA00022692"/>
    </source>
</evidence>
<evidence type="ECO:0000256" key="8">
    <source>
        <dbReference type="RuleBase" id="RU362088"/>
    </source>
</evidence>
<name>A0AAD5X220_9FUNG</name>
<keyword evidence="5 8" id="KW-1133">Transmembrane helix</keyword>
<feature type="transmembrane region" description="Helical" evidence="8">
    <location>
        <begin position="300"/>
        <end position="322"/>
    </location>
</feature>
<dbReference type="PANTHER" id="PTHR11040">
    <property type="entry name" value="ZINC/IRON TRANSPORTER"/>
    <property type="match status" value="1"/>
</dbReference>
<gene>
    <name evidence="10" type="primary">ZRT1_3</name>
    <name evidence="10" type="ORF">HK097_011228</name>
</gene>
<organism evidence="10 11">
    <name type="scientific">Rhizophlyctis rosea</name>
    <dbReference type="NCBI Taxonomy" id="64517"/>
    <lineage>
        <taxon>Eukaryota</taxon>
        <taxon>Fungi</taxon>
        <taxon>Fungi incertae sedis</taxon>
        <taxon>Chytridiomycota</taxon>
        <taxon>Chytridiomycota incertae sedis</taxon>
        <taxon>Chytridiomycetes</taxon>
        <taxon>Rhizophlyctidales</taxon>
        <taxon>Rhizophlyctidaceae</taxon>
        <taxon>Rhizophlyctis</taxon>
    </lineage>
</organism>
<sequence length="367" mass="39251">MAAAQADDHDHEHDHDHDHDHEDEHTSPTTAEAEEAHAHAHPGEGSCDGNFAGDYNKPLHIAAIFIVMAFSFFGTLLPVLFRRLSNSKKLTTPFQAIKLFGAGVILCTAFVHMFVPAQQILGSECLPEVFHEYHAWAGLIALLGVLFTHFFQVLAGTHVKDRLAAKSKQDEVNVNNTAKQLPTDAETAIPADHDHHAGHAHGAAAADAERRISAYALEAGVAIHSIIIGITLGAARGEFKPLLIALTFHQFFEGIALSSIILSSPLTSSRIHSLLLILFYSLTTPVGIAIGVGVNETYNANAVTALIVTGVLEAISAGILVYDGLVNVVCPHFGGRAFLGARWGGRAIQFVALWLGALAMAVVGRWA</sequence>
<comment type="similarity">
    <text evidence="2 8">Belongs to the ZIP transporter (TC 2.A.5) family.</text>
</comment>
<evidence type="ECO:0000256" key="1">
    <source>
        <dbReference type="ARBA" id="ARBA00004141"/>
    </source>
</evidence>
<dbReference type="AlphaFoldDB" id="A0AAD5X220"/>
<dbReference type="NCBIfam" id="TIGR00820">
    <property type="entry name" value="zip"/>
    <property type="match status" value="1"/>
</dbReference>
<evidence type="ECO:0000256" key="9">
    <source>
        <dbReference type="SAM" id="MobiDB-lite"/>
    </source>
</evidence>
<comment type="caution">
    <text evidence="8">Lacks conserved residue(s) required for the propagation of feature annotation.</text>
</comment>
<proteinExistence type="inferred from homology"/>
<evidence type="ECO:0000256" key="5">
    <source>
        <dbReference type="ARBA" id="ARBA00022989"/>
    </source>
</evidence>
<keyword evidence="7 8" id="KW-0472">Membrane</keyword>
<dbReference type="GO" id="GO:0005886">
    <property type="term" value="C:plasma membrane"/>
    <property type="evidence" value="ECO:0007669"/>
    <property type="project" value="TreeGrafter"/>
</dbReference>
<feature type="compositionally biased region" description="Basic and acidic residues" evidence="9">
    <location>
        <begin position="1"/>
        <end position="26"/>
    </location>
</feature>
<evidence type="ECO:0000313" key="11">
    <source>
        <dbReference type="Proteomes" id="UP001212841"/>
    </source>
</evidence>
<accession>A0AAD5X220</accession>
<keyword evidence="4 8" id="KW-0812">Transmembrane</keyword>
<dbReference type="Proteomes" id="UP001212841">
    <property type="component" value="Unassembled WGS sequence"/>
</dbReference>
<evidence type="ECO:0000256" key="6">
    <source>
        <dbReference type="ARBA" id="ARBA00023065"/>
    </source>
</evidence>
<protein>
    <submittedName>
        <fullName evidence="10">High-affinity Zn(2+) transporter zrt1</fullName>
    </submittedName>
</protein>
<keyword evidence="3 8" id="KW-0813">Transport</keyword>
<feature type="transmembrane region" description="Helical" evidence="8">
    <location>
        <begin position="93"/>
        <end position="115"/>
    </location>
</feature>
<comment type="caution">
    <text evidence="10">The sequence shown here is derived from an EMBL/GenBank/DDBJ whole genome shotgun (WGS) entry which is preliminary data.</text>
</comment>
<feature type="transmembrane region" description="Helical" evidence="8">
    <location>
        <begin position="274"/>
        <end position="294"/>
    </location>
</feature>
<feature type="transmembrane region" description="Helical" evidence="8">
    <location>
        <begin position="343"/>
        <end position="363"/>
    </location>
</feature>
<reference evidence="10" key="1">
    <citation type="submission" date="2020-05" db="EMBL/GenBank/DDBJ databases">
        <title>Phylogenomic resolution of chytrid fungi.</title>
        <authorList>
            <person name="Stajich J.E."/>
            <person name="Amses K."/>
            <person name="Simmons R."/>
            <person name="Seto K."/>
            <person name="Myers J."/>
            <person name="Bonds A."/>
            <person name="Quandt C.A."/>
            <person name="Barry K."/>
            <person name="Liu P."/>
            <person name="Grigoriev I."/>
            <person name="Longcore J.E."/>
            <person name="James T.Y."/>
        </authorList>
    </citation>
    <scope>NUCLEOTIDE SEQUENCE</scope>
    <source>
        <strain evidence="10">JEL0318</strain>
    </source>
</reference>
<dbReference type="Pfam" id="PF02535">
    <property type="entry name" value="Zip"/>
    <property type="match status" value="1"/>
</dbReference>
<keyword evidence="11" id="KW-1185">Reference proteome</keyword>
<feature type="transmembrane region" description="Helical" evidence="8">
    <location>
        <begin position="59"/>
        <end position="81"/>
    </location>
</feature>
<feature type="transmembrane region" description="Helical" evidence="8">
    <location>
        <begin position="215"/>
        <end position="235"/>
    </location>
</feature>
<feature type="transmembrane region" description="Helical" evidence="8">
    <location>
        <begin position="135"/>
        <end position="159"/>
    </location>
</feature>
<evidence type="ECO:0000256" key="7">
    <source>
        <dbReference type="ARBA" id="ARBA00023136"/>
    </source>
</evidence>
<evidence type="ECO:0000313" key="10">
    <source>
        <dbReference type="EMBL" id="KAJ3047773.1"/>
    </source>
</evidence>
<feature type="region of interest" description="Disordered" evidence="9">
    <location>
        <begin position="1"/>
        <end position="43"/>
    </location>
</feature>
<comment type="subcellular location">
    <subcellularLocation>
        <location evidence="1 8">Membrane</location>
        <topology evidence="1 8">Multi-pass membrane protein</topology>
    </subcellularLocation>
</comment>
<keyword evidence="6 8" id="KW-0406">Ion transport</keyword>
<dbReference type="PANTHER" id="PTHR11040:SF44">
    <property type="entry name" value="PROTEIN ZNTC-RELATED"/>
    <property type="match status" value="1"/>
</dbReference>
<dbReference type="GO" id="GO:0005385">
    <property type="term" value="F:zinc ion transmembrane transporter activity"/>
    <property type="evidence" value="ECO:0007669"/>
    <property type="project" value="InterPro"/>
</dbReference>
<evidence type="ECO:0000256" key="3">
    <source>
        <dbReference type="ARBA" id="ARBA00022448"/>
    </source>
</evidence>
<dbReference type="InterPro" id="IPR003689">
    <property type="entry name" value="ZIP"/>
</dbReference>